<dbReference type="Pfam" id="PF00005">
    <property type="entry name" value="ABC_tran"/>
    <property type="match status" value="1"/>
</dbReference>
<dbReference type="GO" id="GO:0005524">
    <property type="term" value="F:ATP binding"/>
    <property type="evidence" value="ECO:0007669"/>
    <property type="project" value="UniProtKB-KW"/>
</dbReference>
<keyword evidence="1" id="KW-0813">Transport</keyword>
<dbReference type="Gene3D" id="3.40.50.300">
    <property type="entry name" value="P-loop containing nucleotide triphosphate hydrolases"/>
    <property type="match status" value="1"/>
</dbReference>
<evidence type="ECO:0000256" key="2">
    <source>
        <dbReference type="ARBA" id="ARBA00022741"/>
    </source>
</evidence>
<dbReference type="InterPro" id="IPR017871">
    <property type="entry name" value="ABC_transporter-like_CS"/>
</dbReference>
<protein>
    <submittedName>
        <fullName evidence="6">ABC transporter ATP-binding protein</fullName>
    </submittedName>
</protein>
<evidence type="ECO:0000256" key="4">
    <source>
        <dbReference type="SAM" id="MobiDB-lite"/>
    </source>
</evidence>
<dbReference type="SMART" id="SM00382">
    <property type="entry name" value="AAA"/>
    <property type="match status" value="1"/>
</dbReference>
<dbReference type="PANTHER" id="PTHR42939:SF1">
    <property type="entry name" value="ABC TRANSPORTER ATP-BINDING PROTEIN ALBC-RELATED"/>
    <property type="match status" value="1"/>
</dbReference>
<dbReference type="AlphaFoldDB" id="A0A191VAL6"/>
<gene>
    <name evidence="6" type="ORF">Spa2297_33885</name>
</gene>
<dbReference type="SUPFAM" id="SSF52540">
    <property type="entry name" value="P-loop containing nucleoside triphosphate hydrolases"/>
    <property type="match status" value="1"/>
</dbReference>
<evidence type="ECO:0000259" key="5">
    <source>
        <dbReference type="PROSITE" id="PS50893"/>
    </source>
</evidence>
<keyword evidence="3 6" id="KW-0067">ATP-binding</keyword>
<accession>A0A191VAL6</accession>
<evidence type="ECO:0000313" key="6">
    <source>
        <dbReference type="EMBL" id="ANJ12069.1"/>
    </source>
</evidence>
<proteinExistence type="predicted"/>
<dbReference type="PROSITE" id="PS50893">
    <property type="entry name" value="ABC_TRANSPORTER_2"/>
    <property type="match status" value="1"/>
</dbReference>
<reference evidence="6 7" key="1">
    <citation type="submission" date="2016-05" db="EMBL/GenBank/DDBJ databases">
        <title>Non-Contiguous Finished Genome Sequence of Streptomyces parvulus 2297 Integrated Site-Specifically with Actinophage R4.</title>
        <authorList>
            <person name="Nishizawa T."/>
            <person name="Miura T."/>
            <person name="Harada C."/>
            <person name="Guo Y."/>
            <person name="Narisawa K."/>
            <person name="Ohta H."/>
            <person name="Takahashi H."/>
            <person name="Shirai M."/>
        </authorList>
    </citation>
    <scope>NUCLEOTIDE SEQUENCE [LARGE SCALE GENOMIC DNA]</scope>
    <source>
        <strain evidence="6 7">2297</strain>
        <plasmid evidence="7">pspa1</plasmid>
    </source>
</reference>
<name>A0A191VAL6_9ACTN</name>
<geneLocation type="plasmid" evidence="7">
    <name>pspa1</name>
</geneLocation>
<dbReference type="KEGG" id="spav:Spa2297_33885"/>
<dbReference type="CDD" id="cd03230">
    <property type="entry name" value="ABC_DR_subfamily_A"/>
    <property type="match status" value="1"/>
</dbReference>
<sequence>MTDRVTDPRIPPAPALETHGLGKRYRRGWALRDSSFRLPAGSVCALVGPNGAGKTTLLSLAADLLEPTTGTITLSGHRPGSPEARRGTAFLSQRKALYPRFRVRDILRMGKELNPTWHQETAESVVEAGGIPMGVRVGTLSGGQATRVAFALALGKRPRLMLLDEPMADLDPLVRRQMTDLLRAEARTHGATVIMSSHLVSELADSCDHLVLINNGRVRLAGEVDLLLDQHRHVTSGAGDRPPSPEAVPYDVIASTDHGRETTSLVRTDDTSPPSPGDGHRAPTLEELVLGYLDAPEASPVLTAGARVHGSQEVSA</sequence>
<evidence type="ECO:0000256" key="1">
    <source>
        <dbReference type="ARBA" id="ARBA00022448"/>
    </source>
</evidence>
<feature type="region of interest" description="Disordered" evidence="4">
    <location>
        <begin position="256"/>
        <end position="285"/>
    </location>
</feature>
<dbReference type="PANTHER" id="PTHR42939">
    <property type="entry name" value="ABC TRANSPORTER ATP-BINDING PROTEIN ALBC-RELATED"/>
    <property type="match status" value="1"/>
</dbReference>
<dbReference type="RefSeq" id="WP_064732397.1">
    <property type="nucleotide sequence ID" value="NZ_BMRX01000026.1"/>
</dbReference>
<dbReference type="EMBL" id="CP015867">
    <property type="protein sequence ID" value="ANJ12069.1"/>
    <property type="molecule type" value="Genomic_DNA"/>
</dbReference>
<dbReference type="PROSITE" id="PS00211">
    <property type="entry name" value="ABC_TRANSPORTER_1"/>
    <property type="match status" value="1"/>
</dbReference>
<dbReference type="InterPro" id="IPR027417">
    <property type="entry name" value="P-loop_NTPase"/>
</dbReference>
<dbReference type="InterPro" id="IPR003439">
    <property type="entry name" value="ABC_transporter-like_ATP-bd"/>
</dbReference>
<evidence type="ECO:0000256" key="3">
    <source>
        <dbReference type="ARBA" id="ARBA00022840"/>
    </source>
</evidence>
<dbReference type="InterPro" id="IPR051782">
    <property type="entry name" value="ABC_Transporter_VariousFunc"/>
</dbReference>
<keyword evidence="2" id="KW-0547">Nucleotide-binding</keyword>
<dbReference type="Proteomes" id="UP000078468">
    <property type="component" value="Plasmid pspa1"/>
</dbReference>
<keyword evidence="6" id="KW-0614">Plasmid</keyword>
<dbReference type="InterPro" id="IPR003593">
    <property type="entry name" value="AAA+_ATPase"/>
</dbReference>
<dbReference type="GO" id="GO:0016887">
    <property type="term" value="F:ATP hydrolysis activity"/>
    <property type="evidence" value="ECO:0007669"/>
    <property type="project" value="InterPro"/>
</dbReference>
<evidence type="ECO:0000313" key="7">
    <source>
        <dbReference type="Proteomes" id="UP000078468"/>
    </source>
</evidence>
<organism evidence="6 7">
    <name type="scientific">Streptomyces parvulus</name>
    <dbReference type="NCBI Taxonomy" id="146923"/>
    <lineage>
        <taxon>Bacteria</taxon>
        <taxon>Bacillati</taxon>
        <taxon>Actinomycetota</taxon>
        <taxon>Actinomycetes</taxon>
        <taxon>Kitasatosporales</taxon>
        <taxon>Streptomycetaceae</taxon>
        <taxon>Streptomyces</taxon>
    </lineage>
</organism>
<dbReference type="GeneID" id="91309901"/>
<feature type="domain" description="ABC transporter" evidence="5">
    <location>
        <begin position="16"/>
        <end position="240"/>
    </location>
</feature>